<dbReference type="PANTHER" id="PTHR42852">
    <property type="entry name" value="THIOL:DISULFIDE INTERCHANGE PROTEIN DSBE"/>
    <property type="match status" value="1"/>
</dbReference>
<dbReference type="InterPro" id="IPR013766">
    <property type="entry name" value="Thioredoxin_domain"/>
</dbReference>
<evidence type="ECO:0000259" key="4">
    <source>
        <dbReference type="PROSITE" id="PS51352"/>
    </source>
</evidence>
<evidence type="ECO:0000313" key="6">
    <source>
        <dbReference type="Proteomes" id="UP000469870"/>
    </source>
</evidence>
<evidence type="ECO:0000313" key="5">
    <source>
        <dbReference type="EMBL" id="MRI80936.1"/>
    </source>
</evidence>
<proteinExistence type="predicted"/>
<gene>
    <name evidence="5" type="ORF">GIY11_02690</name>
</gene>
<evidence type="ECO:0000256" key="1">
    <source>
        <dbReference type="ARBA" id="ARBA00004196"/>
    </source>
</evidence>
<feature type="domain" description="Thioredoxin" evidence="4">
    <location>
        <begin position="79"/>
        <end position="220"/>
    </location>
</feature>
<dbReference type="SUPFAM" id="SSF52833">
    <property type="entry name" value="Thioredoxin-like"/>
    <property type="match status" value="1"/>
</dbReference>
<comment type="subcellular location">
    <subcellularLocation>
        <location evidence="1">Cell envelope</location>
    </subcellularLocation>
</comment>
<dbReference type="InterPro" id="IPR036249">
    <property type="entry name" value="Thioredoxin-like_sf"/>
</dbReference>
<dbReference type="CDD" id="cd02966">
    <property type="entry name" value="TlpA_like_family"/>
    <property type="match status" value="1"/>
</dbReference>
<dbReference type="PROSITE" id="PS00194">
    <property type="entry name" value="THIOREDOXIN_1"/>
    <property type="match status" value="1"/>
</dbReference>
<dbReference type="PROSITE" id="PS51352">
    <property type="entry name" value="THIOREDOXIN_2"/>
    <property type="match status" value="1"/>
</dbReference>
<accession>A0A844BWU1</accession>
<dbReference type="RefSeq" id="WP_153861402.1">
    <property type="nucleotide sequence ID" value="NZ_WJQR01000002.1"/>
</dbReference>
<evidence type="ECO:0000256" key="3">
    <source>
        <dbReference type="SAM" id="MobiDB-lite"/>
    </source>
</evidence>
<organism evidence="5 6">
    <name type="scientific">Fundicoccus ignavus</name>
    <dbReference type="NCBI Taxonomy" id="2664442"/>
    <lineage>
        <taxon>Bacteria</taxon>
        <taxon>Bacillati</taxon>
        <taxon>Bacillota</taxon>
        <taxon>Bacilli</taxon>
        <taxon>Lactobacillales</taxon>
        <taxon>Aerococcaceae</taxon>
        <taxon>Fundicoccus</taxon>
    </lineage>
</organism>
<dbReference type="PANTHER" id="PTHR42852:SF17">
    <property type="entry name" value="THIOREDOXIN-LIKE PROTEIN HI_1115"/>
    <property type="match status" value="1"/>
</dbReference>
<dbReference type="InterPro" id="IPR013740">
    <property type="entry name" value="Redoxin"/>
</dbReference>
<dbReference type="Proteomes" id="UP000469870">
    <property type="component" value="Unassembled WGS sequence"/>
</dbReference>
<sequence length="220" mass="24641">MKKLLLLITMIIVLFGGAFYIYQINSTTEEVVTEESSTEISPQVKSDESHVATSSTIEESEPMEEESKGSIDITSNNQAKTDWEGPSSIYLNTDGDEIDLSENYGKGILINIWASWCEPCKIEMPYFEEAYQTYGDDINFLMINATESKPTETQEAALTFADEMDLSMPIYFDTEMSNQYLFGATILPLTVILDAEGHVEEIVRGQVSPAKLTQLIEQIL</sequence>
<dbReference type="InterPro" id="IPR050553">
    <property type="entry name" value="Thioredoxin_ResA/DsbE_sf"/>
</dbReference>
<dbReference type="Pfam" id="PF08534">
    <property type="entry name" value="Redoxin"/>
    <property type="match status" value="1"/>
</dbReference>
<dbReference type="Gene3D" id="3.40.30.10">
    <property type="entry name" value="Glutaredoxin"/>
    <property type="match status" value="1"/>
</dbReference>
<dbReference type="EMBL" id="WJQR01000002">
    <property type="protein sequence ID" value="MRI80936.1"/>
    <property type="molecule type" value="Genomic_DNA"/>
</dbReference>
<protein>
    <submittedName>
        <fullName evidence="5">Redoxin domain-containing protein</fullName>
    </submittedName>
</protein>
<keyword evidence="2" id="KW-0201">Cytochrome c-type biogenesis</keyword>
<dbReference type="InterPro" id="IPR017937">
    <property type="entry name" value="Thioredoxin_CS"/>
</dbReference>
<evidence type="ECO:0000256" key="2">
    <source>
        <dbReference type="ARBA" id="ARBA00022748"/>
    </source>
</evidence>
<name>A0A844BWU1_9LACT</name>
<dbReference type="GO" id="GO:0016491">
    <property type="term" value="F:oxidoreductase activity"/>
    <property type="evidence" value="ECO:0007669"/>
    <property type="project" value="InterPro"/>
</dbReference>
<feature type="region of interest" description="Disordered" evidence="3">
    <location>
        <begin position="35"/>
        <end position="80"/>
    </location>
</feature>
<dbReference type="GO" id="GO:0030313">
    <property type="term" value="C:cell envelope"/>
    <property type="evidence" value="ECO:0007669"/>
    <property type="project" value="UniProtKB-SubCell"/>
</dbReference>
<dbReference type="AlphaFoldDB" id="A0A844BWU1"/>
<comment type="caution">
    <text evidence="5">The sequence shown here is derived from an EMBL/GenBank/DDBJ whole genome shotgun (WGS) entry which is preliminary data.</text>
</comment>
<dbReference type="GO" id="GO:0017004">
    <property type="term" value="P:cytochrome complex assembly"/>
    <property type="evidence" value="ECO:0007669"/>
    <property type="project" value="UniProtKB-KW"/>
</dbReference>
<reference evidence="5 6" key="1">
    <citation type="submission" date="2019-11" db="EMBL/GenBank/DDBJ databases">
        <title>Characterisation of Fundicoccus ignavus gen. nov. sp. nov., a novel genus of the family Aerococcaceae isolated from bulk tank milk.</title>
        <authorList>
            <person name="Siebert A."/>
            <person name="Huptas C."/>
            <person name="Wenning M."/>
            <person name="Scherer S."/>
            <person name="Doll E.V."/>
        </authorList>
    </citation>
    <scope>NUCLEOTIDE SEQUENCE [LARGE SCALE GENOMIC DNA]</scope>
    <source>
        <strain evidence="5 6">DSM 109653</strain>
    </source>
</reference>